<dbReference type="PANTHER" id="PTHR11157:SF126">
    <property type="entry name" value="ELONGATION OF VERY LONG CHAIN FATTY ACIDS PROTEIN"/>
    <property type="match status" value="1"/>
</dbReference>
<dbReference type="Pfam" id="PF01151">
    <property type="entry name" value="ELO"/>
    <property type="match status" value="1"/>
</dbReference>
<evidence type="ECO:0000256" key="3">
    <source>
        <dbReference type="ARBA" id="ARBA00022679"/>
    </source>
</evidence>
<evidence type="ECO:0000256" key="4">
    <source>
        <dbReference type="ARBA" id="ARBA00022692"/>
    </source>
</evidence>
<feature type="transmembrane region" description="Helical" evidence="10">
    <location>
        <begin position="25"/>
        <end position="45"/>
    </location>
</feature>
<dbReference type="Proteomes" id="UP000827092">
    <property type="component" value="Unassembled WGS sequence"/>
</dbReference>
<keyword evidence="9 10" id="KW-0275">Fatty acid biosynthesis</keyword>
<feature type="transmembrane region" description="Helical" evidence="10">
    <location>
        <begin position="133"/>
        <end position="153"/>
    </location>
</feature>
<comment type="catalytic activity">
    <reaction evidence="10">
        <text>a very-long-chain acyl-CoA + malonyl-CoA + H(+) = a very-long-chain 3-oxoacyl-CoA + CO2 + CoA</text>
        <dbReference type="Rhea" id="RHEA:32727"/>
        <dbReference type="ChEBI" id="CHEBI:15378"/>
        <dbReference type="ChEBI" id="CHEBI:16526"/>
        <dbReference type="ChEBI" id="CHEBI:57287"/>
        <dbReference type="ChEBI" id="CHEBI:57384"/>
        <dbReference type="ChEBI" id="CHEBI:90725"/>
        <dbReference type="ChEBI" id="CHEBI:90736"/>
        <dbReference type="EC" id="2.3.1.199"/>
    </reaction>
</comment>
<keyword evidence="7 10" id="KW-0443">Lipid metabolism</keyword>
<dbReference type="EMBL" id="JAFNEN010000094">
    <property type="protein sequence ID" value="KAG8195039.1"/>
    <property type="molecule type" value="Genomic_DNA"/>
</dbReference>
<dbReference type="GO" id="GO:0034626">
    <property type="term" value="P:fatty acid elongation, polyunsaturated fatty acid"/>
    <property type="evidence" value="ECO:0007669"/>
    <property type="project" value="TreeGrafter"/>
</dbReference>
<keyword evidence="8 10" id="KW-0472">Membrane</keyword>
<comment type="similarity">
    <text evidence="10">Belongs to the ELO family.</text>
</comment>
<accession>A0AAV6VG99</accession>
<keyword evidence="3 10" id="KW-0808">Transferase</keyword>
<dbReference type="GO" id="GO:0005789">
    <property type="term" value="C:endoplasmic reticulum membrane"/>
    <property type="evidence" value="ECO:0007669"/>
    <property type="project" value="TreeGrafter"/>
</dbReference>
<protein>
    <recommendedName>
        <fullName evidence="10">Elongation of very long chain fatty acids protein</fullName>
        <ecNumber evidence="10">2.3.1.199</ecNumber>
    </recommendedName>
    <alternativeName>
        <fullName evidence="10">Very-long-chain 3-oxoacyl-CoA synthase</fullName>
    </alternativeName>
</protein>
<keyword evidence="2 10" id="KW-0444">Lipid biosynthesis</keyword>
<evidence type="ECO:0000256" key="6">
    <source>
        <dbReference type="ARBA" id="ARBA00022989"/>
    </source>
</evidence>
<dbReference type="PROSITE" id="PS01188">
    <property type="entry name" value="ELO"/>
    <property type="match status" value="1"/>
</dbReference>
<comment type="caution">
    <text evidence="11">The sequence shown here is derived from an EMBL/GenBank/DDBJ whole genome shotgun (WGS) entry which is preliminary data.</text>
</comment>
<comment type="subcellular location">
    <subcellularLocation>
        <location evidence="1">Membrane</location>
        <topology evidence="1">Multi-pass membrane protein</topology>
    </subcellularLocation>
</comment>
<dbReference type="GO" id="GO:0030148">
    <property type="term" value="P:sphingolipid biosynthetic process"/>
    <property type="evidence" value="ECO:0007669"/>
    <property type="project" value="TreeGrafter"/>
</dbReference>
<dbReference type="GO" id="GO:0009922">
    <property type="term" value="F:fatty acid elongase activity"/>
    <property type="evidence" value="ECO:0007669"/>
    <property type="project" value="UniProtKB-EC"/>
</dbReference>
<organism evidence="11 12">
    <name type="scientific">Oedothorax gibbosus</name>
    <dbReference type="NCBI Taxonomy" id="931172"/>
    <lineage>
        <taxon>Eukaryota</taxon>
        <taxon>Metazoa</taxon>
        <taxon>Ecdysozoa</taxon>
        <taxon>Arthropoda</taxon>
        <taxon>Chelicerata</taxon>
        <taxon>Arachnida</taxon>
        <taxon>Araneae</taxon>
        <taxon>Araneomorphae</taxon>
        <taxon>Entelegynae</taxon>
        <taxon>Araneoidea</taxon>
        <taxon>Linyphiidae</taxon>
        <taxon>Erigoninae</taxon>
        <taxon>Oedothorax</taxon>
    </lineage>
</organism>
<feature type="transmembrane region" description="Helical" evidence="10">
    <location>
        <begin position="198"/>
        <end position="218"/>
    </location>
</feature>
<dbReference type="GO" id="GO:0042761">
    <property type="term" value="P:very long-chain fatty acid biosynthetic process"/>
    <property type="evidence" value="ECO:0007669"/>
    <property type="project" value="TreeGrafter"/>
</dbReference>
<dbReference type="GO" id="GO:0034625">
    <property type="term" value="P:fatty acid elongation, monounsaturated fatty acid"/>
    <property type="evidence" value="ECO:0007669"/>
    <property type="project" value="TreeGrafter"/>
</dbReference>
<gene>
    <name evidence="11" type="ORF">JTE90_029619</name>
</gene>
<evidence type="ECO:0000256" key="7">
    <source>
        <dbReference type="ARBA" id="ARBA00023098"/>
    </source>
</evidence>
<evidence type="ECO:0000256" key="8">
    <source>
        <dbReference type="ARBA" id="ARBA00023136"/>
    </source>
</evidence>
<dbReference type="EC" id="2.3.1.199" evidence="10"/>
<keyword evidence="4 10" id="KW-0812">Transmembrane</keyword>
<dbReference type="InterPro" id="IPR002076">
    <property type="entry name" value="ELO_fam"/>
</dbReference>
<name>A0AAV6VG99_9ARAC</name>
<evidence type="ECO:0000256" key="10">
    <source>
        <dbReference type="RuleBase" id="RU361115"/>
    </source>
</evidence>
<dbReference type="PANTHER" id="PTHR11157">
    <property type="entry name" value="FATTY ACID ACYL TRANSFERASE-RELATED"/>
    <property type="match status" value="1"/>
</dbReference>
<dbReference type="AlphaFoldDB" id="A0AAV6VG99"/>
<keyword evidence="5 10" id="KW-0276">Fatty acid metabolism</keyword>
<keyword evidence="12" id="KW-1185">Reference proteome</keyword>
<evidence type="ECO:0000313" key="12">
    <source>
        <dbReference type="Proteomes" id="UP000827092"/>
    </source>
</evidence>
<evidence type="ECO:0000256" key="5">
    <source>
        <dbReference type="ARBA" id="ARBA00022832"/>
    </source>
</evidence>
<evidence type="ECO:0000313" key="11">
    <source>
        <dbReference type="EMBL" id="KAG8195039.1"/>
    </source>
</evidence>
<dbReference type="InterPro" id="IPR030457">
    <property type="entry name" value="ELO_CS"/>
</dbReference>
<feature type="transmembrane region" description="Helical" evidence="10">
    <location>
        <begin position="159"/>
        <end position="186"/>
    </location>
</feature>
<evidence type="ECO:0000256" key="9">
    <source>
        <dbReference type="ARBA" id="ARBA00023160"/>
    </source>
</evidence>
<feature type="transmembrane region" description="Helical" evidence="10">
    <location>
        <begin position="230"/>
        <end position="247"/>
    </location>
</feature>
<reference evidence="11 12" key="1">
    <citation type="journal article" date="2022" name="Nat. Ecol. Evol.">
        <title>A masculinizing supergene underlies an exaggerated male reproductive morph in a spider.</title>
        <authorList>
            <person name="Hendrickx F."/>
            <person name="De Corte Z."/>
            <person name="Sonet G."/>
            <person name="Van Belleghem S.M."/>
            <person name="Kostlbacher S."/>
            <person name="Vangestel C."/>
        </authorList>
    </citation>
    <scope>NUCLEOTIDE SEQUENCE [LARGE SCALE GENOMIC DNA]</scope>
    <source>
        <strain evidence="11">W744_W776</strain>
    </source>
</reference>
<sequence length="256" mass="30502">MLNYVNEFLFGGEILEKTLVKNKHLAYGIIVAYLVFVKWAGPALMKNRKPFELKYAMILYDFGQAFANAYLTYNIIKNGWESWHLHCKLQERVVELPQIAEKLLRYGWLIYLVKYLDLIDTCMFVLRKRDRQVSFLHVFHHCIMCVFCCWFIGQIKTVGYYVVFGLGLNTSVHVVLYFYYGVAAIGPNMVKYLWWKRYLTQFQIAQFFLILAYLSYGFYTGCERMGVKEITFFVYTFIILLLFMDFFKKINIKRKS</sequence>
<dbReference type="GO" id="GO:0019367">
    <property type="term" value="P:fatty acid elongation, saturated fatty acid"/>
    <property type="evidence" value="ECO:0007669"/>
    <property type="project" value="TreeGrafter"/>
</dbReference>
<proteinExistence type="inferred from homology"/>
<evidence type="ECO:0000256" key="1">
    <source>
        <dbReference type="ARBA" id="ARBA00004141"/>
    </source>
</evidence>
<keyword evidence="6 10" id="KW-1133">Transmembrane helix</keyword>
<evidence type="ECO:0000256" key="2">
    <source>
        <dbReference type="ARBA" id="ARBA00022516"/>
    </source>
</evidence>